<organism evidence="6 7">
    <name type="scientific">Paraburkholderia caribensis MBA4</name>
    <dbReference type="NCBI Taxonomy" id="1323664"/>
    <lineage>
        <taxon>Bacteria</taxon>
        <taxon>Pseudomonadati</taxon>
        <taxon>Pseudomonadota</taxon>
        <taxon>Betaproteobacteria</taxon>
        <taxon>Burkholderiales</taxon>
        <taxon>Burkholderiaceae</taxon>
        <taxon>Paraburkholderia</taxon>
    </lineage>
</organism>
<evidence type="ECO:0000256" key="4">
    <source>
        <dbReference type="ARBA" id="ARBA00023163"/>
    </source>
</evidence>
<dbReference type="InterPro" id="IPR000847">
    <property type="entry name" value="LysR_HTH_N"/>
</dbReference>
<geneLocation type="plasmid" evidence="7"/>
<evidence type="ECO:0000256" key="2">
    <source>
        <dbReference type="ARBA" id="ARBA00023015"/>
    </source>
</evidence>
<proteinExistence type="inferred from homology"/>
<feature type="domain" description="HTH lysR-type" evidence="5">
    <location>
        <begin position="1"/>
        <end position="59"/>
    </location>
</feature>
<comment type="similarity">
    <text evidence="1">Belongs to the LysR transcriptional regulatory family.</text>
</comment>
<dbReference type="InterPro" id="IPR005119">
    <property type="entry name" value="LysR_subst-bd"/>
</dbReference>
<evidence type="ECO:0000256" key="1">
    <source>
        <dbReference type="ARBA" id="ARBA00009437"/>
    </source>
</evidence>
<name>A0A0N7JWC2_9BURK</name>
<dbReference type="PANTHER" id="PTHR30537">
    <property type="entry name" value="HTH-TYPE TRANSCRIPTIONAL REGULATOR"/>
    <property type="match status" value="1"/>
</dbReference>
<dbReference type="GO" id="GO:0003700">
    <property type="term" value="F:DNA-binding transcription factor activity"/>
    <property type="evidence" value="ECO:0007669"/>
    <property type="project" value="InterPro"/>
</dbReference>
<dbReference type="InterPro" id="IPR036388">
    <property type="entry name" value="WH-like_DNA-bd_sf"/>
</dbReference>
<protein>
    <submittedName>
        <fullName evidence="6">Transcriptional regulator, LysR family</fullName>
    </submittedName>
</protein>
<accession>A0A0N7JWC2</accession>
<dbReference type="Pfam" id="PF03466">
    <property type="entry name" value="LysR_substrate"/>
    <property type="match status" value="1"/>
</dbReference>
<dbReference type="GO" id="GO:0043565">
    <property type="term" value="F:sequence-specific DNA binding"/>
    <property type="evidence" value="ECO:0007669"/>
    <property type="project" value="TreeGrafter"/>
</dbReference>
<dbReference type="Proteomes" id="UP000019146">
    <property type="component" value="Plasmid unnamed"/>
</dbReference>
<sequence length="295" mass="32145">MDRFEAMSVYVRVVDAGSLSAAARAIPMSLTSVSRHISALEAQFGAQLLRRTTRNLAMTDEGRILYDRAKAILGEVDELGSALSAGRGKLSGRLRIAAPNLLGRLVVAPLLPRFLAAHPEVAVDLMLVDRTVNLVEEGLHVAVRVGRLPDSSLVARKLDDIQMVVSAAPSYLAQRGTPRKPDDLRKHDCLVFSDAPGPVEWRFQSGATRTRIGVTGRLWMNSLDALVSAAIEGAGIVRAPAWQVAAHIERGRLQPVLDRFAPPATPVHVVFERAKLSSPKIRTFVDYLVKEWGRA</sequence>
<reference evidence="6 7" key="1">
    <citation type="journal article" date="2014" name="Genome Announc.">
        <title>Draft Genome Sequence of the Haloacid-Degrading Burkholderia caribensis Strain MBA4.</title>
        <authorList>
            <person name="Pan Y."/>
            <person name="Kong K.F."/>
            <person name="Tsang J.S."/>
        </authorList>
    </citation>
    <scope>NUCLEOTIDE SEQUENCE [LARGE SCALE GENOMIC DNA]</scope>
    <source>
        <strain evidence="6 7">MBA4</strain>
        <plasmid evidence="7">Plasmid</plasmid>
    </source>
</reference>
<evidence type="ECO:0000313" key="7">
    <source>
        <dbReference type="Proteomes" id="UP000019146"/>
    </source>
</evidence>
<dbReference type="InterPro" id="IPR058163">
    <property type="entry name" value="LysR-type_TF_proteobact-type"/>
</dbReference>
<dbReference type="Gene3D" id="1.10.10.10">
    <property type="entry name" value="Winged helix-like DNA-binding domain superfamily/Winged helix DNA-binding domain"/>
    <property type="match status" value="1"/>
</dbReference>
<dbReference type="FunFam" id="3.40.190.290:FF:000001">
    <property type="entry name" value="Transcriptional regulator, LysR family"/>
    <property type="match status" value="1"/>
</dbReference>
<dbReference type="FunFam" id="1.10.10.10:FF:000001">
    <property type="entry name" value="LysR family transcriptional regulator"/>
    <property type="match status" value="1"/>
</dbReference>
<keyword evidence="6" id="KW-0614">Plasmid</keyword>
<dbReference type="EMBL" id="CP012748">
    <property type="protein sequence ID" value="ALL71605.1"/>
    <property type="molecule type" value="Genomic_DNA"/>
</dbReference>
<dbReference type="AlphaFoldDB" id="A0A0N7JWC2"/>
<dbReference type="KEGG" id="bcai:K788_0005987"/>
<gene>
    <name evidence="6" type="ORF">K788_0005987</name>
</gene>
<keyword evidence="4" id="KW-0804">Transcription</keyword>
<dbReference type="PROSITE" id="PS50931">
    <property type="entry name" value="HTH_LYSR"/>
    <property type="match status" value="1"/>
</dbReference>
<dbReference type="InterPro" id="IPR036390">
    <property type="entry name" value="WH_DNA-bd_sf"/>
</dbReference>
<dbReference type="Pfam" id="PF00126">
    <property type="entry name" value="HTH_1"/>
    <property type="match status" value="1"/>
</dbReference>
<keyword evidence="3" id="KW-0238">DNA-binding</keyword>
<dbReference type="SUPFAM" id="SSF53850">
    <property type="entry name" value="Periplasmic binding protein-like II"/>
    <property type="match status" value="1"/>
</dbReference>
<dbReference type="SUPFAM" id="SSF46785">
    <property type="entry name" value="Winged helix' DNA-binding domain"/>
    <property type="match status" value="1"/>
</dbReference>
<dbReference type="RefSeq" id="WP_035991966.1">
    <property type="nucleotide sequence ID" value="NZ_CP012748.1"/>
</dbReference>
<dbReference type="GO" id="GO:0006351">
    <property type="term" value="P:DNA-templated transcription"/>
    <property type="evidence" value="ECO:0007669"/>
    <property type="project" value="TreeGrafter"/>
</dbReference>
<dbReference type="GeneID" id="69974947"/>
<dbReference type="CDD" id="cd08422">
    <property type="entry name" value="PBP2_CrgA_like"/>
    <property type="match status" value="1"/>
</dbReference>
<dbReference type="PANTHER" id="PTHR30537:SF5">
    <property type="entry name" value="HTH-TYPE TRANSCRIPTIONAL ACTIVATOR TTDR-RELATED"/>
    <property type="match status" value="1"/>
</dbReference>
<evidence type="ECO:0000256" key="3">
    <source>
        <dbReference type="ARBA" id="ARBA00023125"/>
    </source>
</evidence>
<dbReference type="Gene3D" id="3.40.190.290">
    <property type="match status" value="1"/>
</dbReference>
<evidence type="ECO:0000313" key="6">
    <source>
        <dbReference type="EMBL" id="ALL71605.1"/>
    </source>
</evidence>
<evidence type="ECO:0000259" key="5">
    <source>
        <dbReference type="PROSITE" id="PS50931"/>
    </source>
</evidence>
<keyword evidence="2" id="KW-0805">Transcription regulation</keyword>